<dbReference type="InterPro" id="IPR046884">
    <property type="entry name" value="MnmA-like_central"/>
</dbReference>
<comment type="function">
    <text evidence="9">Catalyzes the 2-thiolation of uridine at the wobble position (U34) of tRNA, leading to the formation of s(2)U34.</text>
</comment>
<evidence type="ECO:0000313" key="13">
    <source>
        <dbReference type="Proteomes" id="UP001597521"/>
    </source>
</evidence>
<dbReference type="Pfam" id="PF20258">
    <property type="entry name" value="tRNA_Me_trans_C"/>
    <property type="match status" value="1"/>
</dbReference>
<dbReference type="EC" id="2.8.1.13" evidence="9"/>
<feature type="domain" description="tRNA-specific 2-thiouridylase MnmA-like central" evidence="11">
    <location>
        <begin position="225"/>
        <end position="283"/>
    </location>
</feature>
<evidence type="ECO:0000256" key="9">
    <source>
        <dbReference type="HAMAP-Rule" id="MF_00144"/>
    </source>
</evidence>
<comment type="caution">
    <text evidence="12">The sequence shown here is derived from an EMBL/GenBank/DDBJ whole genome shotgun (WGS) entry which is preliminary data.</text>
</comment>
<comment type="caution">
    <text evidence="9">Lacks conserved residue(s) required for the propagation of feature annotation.</text>
</comment>
<dbReference type="GO" id="GO:0103016">
    <property type="term" value="F:tRNA-uridine 2-sulfurtransferase activity"/>
    <property type="evidence" value="ECO:0007669"/>
    <property type="project" value="UniProtKB-EC"/>
</dbReference>
<keyword evidence="5 9" id="KW-0067">ATP-binding</keyword>
<dbReference type="HAMAP" id="MF_00144">
    <property type="entry name" value="tRNA_thiouridyl_MnmA"/>
    <property type="match status" value="1"/>
</dbReference>
<dbReference type="PANTHER" id="PTHR11933">
    <property type="entry name" value="TRNA 5-METHYLAMINOMETHYL-2-THIOURIDYLATE -METHYLTRANSFERASE"/>
    <property type="match status" value="1"/>
</dbReference>
<accession>A0ABW5QI64</accession>
<keyword evidence="1 9" id="KW-0820">tRNA-binding</keyword>
<dbReference type="EMBL" id="JBHUNP010000001">
    <property type="protein sequence ID" value="MFD2647226.1"/>
    <property type="molecule type" value="Genomic_DNA"/>
</dbReference>
<feature type="site" description="Interaction with tRNA" evidence="9">
    <location>
        <position position="139"/>
    </location>
</feature>
<dbReference type="Gene3D" id="3.40.50.620">
    <property type="entry name" value="HUPs"/>
    <property type="match status" value="1"/>
</dbReference>
<evidence type="ECO:0000313" key="12">
    <source>
        <dbReference type="EMBL" id="MFD2647226.1"/>
    </source>
</evidence>
<dbReference type="Gene3D" id="2.40.30.10">
    <property type="entry name" value="Translation factors"/>
    <property type="match status" value="1"/>
</dbReference>
<feature type="binding site" evidence="9">
    <location>
        <position position="46"/>
    </location>
    <ligand>
        <name>ATP</name>
        <dbReference type="ChEBI" id="CHEBI:30616"/>
    </ligand>
</feature>
<name>A0ABW5QI64_9HYPH</name>
<evidence type="ECO:0000256" key="1">
    <source>
        <dbReference type="ARBA" id="ARBA00022555"/>
    </source>
</evidence>
<feature type="disulfide bond" description="Alternate" evidence="9">
    <location>
        <begin position="114"/>
        <end position="211"/>
    </location>
</feature>
<dbReference type="SUPFAM" id="SSF52402">
    <property type="entry name" value="Adenine nucleotide alpha hydrolases-like"/>
    <property type="match status" value="1"/>
</dbReference>
<feature type="domain" description="tRNA-specific 2-thiouridylase MnmA-like C-terminal" evidence="10">
    <location>
        <begin position="291"/>
        <end position="374"/>
    </location>
</feature>
<dbReference type="PANTHER" id="PTHR11933:SF5">
    <property type="entry name" value="MITOCHONDRIAL TRNA-SPECIFIC 2-THIOURIDYLASE 1"/>
    <property type="match status" value="1"/>
</dbReference>
<evidence type="ECO:0000259" key="10">
    <source>
        <dbReference type="Pfam" id="PF20258"/>
    </source>
</evidence>
<dbReference type="InterPro" id="IPR023382">
    <property type="entry name" value="MnmA-like_central_sf"/>
</dbReference>
<evidence type="ECO:0000256" key="7">
    <source>
        <dbReference type="ARBA" id="ARBA00023157"/>
    </source>
</evidence>
<comment type="subcellular location">
    <subcellularLocation>
        <location evidence="9">Cytoplasm</location>
    </subcellularLocation>
</comment>
<gene>
    <name evidence="9 12" type="primary">mnmA</name>
    <name evidence="12" type="ORF">ACFSX5_05375</name>
</gene>
<feature type="active site" description="Cysteine persulfide intermediate" evidence="9">
    <location>
        <position position="211"/>
    </location>
</feature>
<feature type="region of interest" description="Interaction with tRNA" evidence="9">
    <location>
        <begin position="161"/>
        <end position="163"/>
    </location>
</feature>
<keyword evidence="4 9" id="KW-0547">Nucleotide-binding</keyword>
<dbReference type="InterPro" id="IPR014729">
    <property type="entry name" value="Rossmann-like_a/b/a_fold"/>
</dbReference>
<dbReference type="InterPro" id="IPR046885">
    <property type="entry name" value="MnmA-like_C"/>
</dbReference>
<proteinExistence type="inferred from homology"/>
<comment type="similarity">
    <text evidence="9">Belongs to the MnmA/TRMU family.</text>
</comment>
<dbReference type="Pfam" id="PF03054">
    <property type="entry name" value="tRNA_Me_trans"/>
    <property type="match status" value="1"/>
</dbReference>
<dbReference type="RefSeq" id="WP_386832259.1">
    <property type="nucleotide sequence ID" value="NZ_JBHUNP010000001.1"/>
</dbReference>
<keyword evidence="6 9" id="KW-0694">RNA-binding</keyword>
<evidence type="ECO:0000256" key="2">
    <source>
        <dbReference type="ARBA" id="ARBA00022679"/>
    </source>
</evidence>
<keyword evidence="2 9" id="KW-0808">Transferase</keyword>
<evidence type="ECO:0000256" key="8">
    <source>
        <dbReference type="ARBA" id="ARBA00051542"/>
    </source>
</evidence>
<keyword evidence="7 9" id="KW-1015">Disulfide bond</keyword>
<dbReference type="NCBIfam" id="TIGR00420">
    <property type="entry name" value="trmU"/>
    <property type="match status" value="1"/>
</dbReference>
<dbReference type="CDD" id="cd01998">
    <property type="entry name" value="MnmA_TRMU-like"/>
    <property type="match status" value="1"/>
</dbReference>
<keyword evidence="9" id="KW-0963">Cytoplasm</keyword>
<dbReference type="Proteomes" id="UP001597521">
    <property type="component" value="Unassembled WGS sequence"/>
</dbReference>
<feature type="binding site" evidence="9">
    <location>
        <begin position="20"/>
        <end position="27"/>
    </location>
    <ligand>
        <name>ATP</name>
        <dbReference type="ChEBI" id="CHEBI:30616"/>
    </ligand>
</feature>
<evidence type="ECO:0000256" key="5">
    <source>
        <dbReference type="ARBA" id="ARBA00022840"/>
    </source>
</evidence>
<feature type="binding site" evidence="9">
    <location>
        <position position="138"/>
    </location>
    <ligand>
        <name>ATP</name>
        <dbReference type="ChEBI" id="CHEBI:30616"/>
    </ligand>
</feature>
<protein>
    <recommendedName>
        <fullName evidence="9">tRNA-specific 2-thiouridylase MnmA</fullName>
        <ecNumber evidence="9">2.8.1.13</ecNumber>
    </recommendedName>
</protein>
<reference evidence="13" key="1">
    <citation type="journal article" date="2019" name="Int. J. Syst. Evol. Microbiol.">
        <title>The Global Catalogue of Microorganisms (GCM) 10K type strain sequencing project: providing services to taxonomists for standard genome sequencing and annotation.</title>
        <authorList>
            <consortium name="The Broad Institute Genomics Platform"/>
            <consortium name="The Broad Institute Genome Sequencing Center for Infectious Disease"/>
            <person name="Wu L."/>
            <person name="Ma J."/>
        </authorList>
    </citation>
    <scope>NUCLEOTIDE SEQUENCE [LARGE SCALE GENOMIC DNA]</scope>
    <source>
        <strain evidence="13">CCM 7427</strain>
    </source>
</reference>
<dbReference type="Gene3D" id="2.30.30.280">
    <property type="entry name" value="Adenine nucleotide alpha hydrolases-like domains"/>
    <property type="match status" value="1"/>
</dbReference>
<organism evidence="12 13">
    <name type="scientific">Devosia albogilva</name>
    <dbReference type="NCBI Taxonomy" id="429726"/>
    <lineage>
        <taxon>Bacteria</taxon>
        <taxon>Pseudomonadati</taxon>
        <taxon>Pseudomonadota</taxon>
        <taxon>Alphaproteobacteria</taxon>
        <taxon>Hyphomicrobiales</taxon>
        <taxon>Devosiaceae</taxon>
        <taxon>Devosia</taxon>
    </lineage>
</organism>
<evidence type="ECO:0000256" key="6">
    <source>
        <dbReference type="ARBA" id="ARBA00022884"/>
    </source>
</evidence>
<dbReference type="Pfam" id="PF20259">
    <property type="entry name" value="tRNA_Me_trans_M"/>
    <property type="match status" value="1"/>
</dbReference>
<evidence type="ECO:0000259" key="11">
    <source>
        <dbReference type="Pfam" id="PF20259"/>
    </source>
</evidence>
<evidence type="ECO:0000256" key="4">
    <source>
        <dbReference type="ARBA" id="ARBA00022741"/>
    </source>
</evidence>
<sequence>MMLNSLDLPKRPEDTRVVVAMSGGVDSSVVAGLLARQGYQVVGVTLQLYDHGEAVHRKGACCAGQDIHDARRVAAALGIPHYVLDYEQRFRNAVIEPFANAYQQGETPVPCIACNQSVKFVDLMAVAQDLGADALATGHYVQSRLGPDGRRQLLRPVDGDRDQTYFLFATTREQLDYLRFPLGGMSKPEVRALAREMGLEIADKHDSQDICFVPQGKYTDIIRKMHPEALAEGEIVHMDGRVLGKHDGIVNYTIGQRKGLGIAAGEALYVVKLDHRTGRVIVGPREALKTHTVRLRDVNWLGARPLAEAAAGNGAPVEVKVRSTRGPQPAVIQMVDGAVMVTLVTGEYGISPGQACVFYADDSDTSEVLGGGFIAEAVPQALVA</sequence>
<comment type="catalytic activity">
    <reaction evidence="8 9">
        <text>S-sulfanyl-L-cysteinyl-[protein] + uridine(34) in tRNA + AH2 + ATP = 2-thiouridine(34) in tRNA + L-cysteinyl-[protein] + A + AMP + diphosphate + H(+)</text>
        <dbReference type="Rhea" id="RHEA:47032"/>
        <dbReference type="Rhea" id="RHEA-COMP:10131"/>
        <dbReference type="Rhea" id="RHEA-COMP:11726"/>
        <dbReference type="Rhea" id="RHEA-COMP:11727"/>
        <dbReference type="Rhea" id="RHEA-COMP:11728"/>
        <dbReference type="ChEBI" id="CHEBI:13193"/>
        <dbReference type="ChEBI" id="CHEBI:15378"/>
        <dbReference type="ChEBI" id="CHEBI:17499"/>
        <dbReference type="ChEBI" id="CHEBI:29950"/>
        <dbReference type="ChEBI" id="CHEBI:30616"/>
        <dbReference type="ChEBI" id="CHEBI:33019"/>
        <dbReference type="ChEBI" id="CHEBI:61963"/>
        <dbReference type="ChEBI" id="CHEBI:65315"/>
        <dbReference type="ChEBI" id="CHEBI:87170"/>
        <dbReference type="ChEBI" id="CHEBI:456215"/>
        <dbReference type="EC" id="2.8.1.13"/>
    </reaction>
</comment>
<keyword evidence="13" id="KW-1185">Reference proteome</keyword>
<dbReference type="NCBIfam" id="NF001138">
    <property type="entry name" value="PRK00143.1"/>
    <property type="match status" value="1"/>
</dbReference>
<evidence type="ECO:0000256" key="3">
    <source>
        <dbReference type="ARBA" id="ARBA00022694"/>
    </source>
</evidence>
<keyword evidence="3 9" id="KW-0819">tRNA processing</keyword>
<dbReference type="InterPro" id="IPR004506">
    <property type="entry name" value="MnmA-like"/>
</dbReference>
<feature type="active site" description="Nucleophile" evidence="9">
    <location>
        <position position="114"/>
    </location>
</feature>
<feature type="site" description="Interaction with tRNA" evidence="9">
    <location>
        <position position="354"/>
    </location>
</feature>